<proteinExistence type="predicted"/>
<name>A0A4Y6Q0D7_PERCE</name>
<reference evidence="7 8" key="1">
    <citation type="submission" date="2019-06" db="EMBL/GenBank/DDBJ databases">
        <title>Persicimonas caeni gen. nov., sp. nov., a predatory bacterium isolated from solar saltern.</title>
        <authorList>
            <person name="Wang S."/>
        </authorList>
    </citation>
    <scope>NUCLEOTIDE SEQUENCE [LARGE SCALE GENOMIC DNA]</scope>
    <source>
        <strain evidence="7 8">YN101</strain>
    </source>
</reference>
<dbReference type="InterPro" id="IPR027417">
    <property type="entry name" value="P-loop_NTPase"/>
</dbReference>
<dbReference type="InterPro" id="IPR017441">
    <property type="entry name" value="Protein_kinase_ATP_BS"/>
</dbReference>
<evidence type="ECO:0000313" key="7">
    <source>
        <dbReference type="EMBL" id="QDG53707.1"/>
    </source>
</evidence>
<sequence>MVCSVVFFLSERGFRAFTAAAQYRRRDLMAITFKAPQPSLVSERFDIESRLGSGGFGVVYRAFDRELGARVALKTLHETNPRSLYRFKREFRSLADIAHPNLVTLYELISEGELWYFTMELIDGLDFLGWLQLGDPTSAPDASRSIQDTAVVEAATVEIDATLARETSELASPTAATTGELESLDGRKGRCPVDIDRVRHALEQLTRGVMALHGFGKLHRDIKPSNVMIDGAGRVVLLDFGMVTEVGPRKNLLQKLERESNPNQVKFAGTPRYMSPEQAMGESLDEATDWYAVGAMLYEALTGEPPVTGDTPLQLLLRKQTVEPTPISELVEGVPADLEELCMGLLRLAPEERPGGKEILESLGAVADPRSLTSSLRSSSSMRRPSFVGRADQLESLRRTMMRCVHGGSLAVANVHGASGMGKTALVQRFLDALGKEPFQPVVLEGRCYENESVPYKALDSLIDELSTQLHRFSQEEVAEWLEGDIDALTRLFPVLERAPAVRDALEDAEPAKLDSHTLRARAFTALRNLLEGLARKHVVVVYIDDVQWGDEDSAMLLKELLAPPNPPPLFLVTTWRSEDAETSPFLSTFLPALDKFGDHLTRLDVQLGELDDDEALELAASLLSEEARRVPQRVEAIAREAKGNPFFIDELARHTQAHDTGPDSDLTSLGDVIYRRVEQLAEPARRLLEVLAVAAQPLDRRIARQVANLDNEEQSVLATLRGEHLLRVKSARDYEWLEPYHARIGETLVDRLGETTLVGYHRSLAHALEAQGHFDPETVAHHFLAADNRAKAGHYSLVAANRASEALAFERAARLYEQALELRDWPDKRVSLLEKLGTTYGYLGRGPRAAAAFLEAAELADAQQALDFRIRAAEQLLRGGQFDRGMEVIEEVLRHSGFEPPSSKLRMISSIAWKRFRLHRRGFAVESRPRDTIPDETLSRLEALWTAAKMLGIIDPIASAYYHYHCIWEALESGSPAHLALTLCQQAAQESSTTDNDELANRLLDQAESLVGICEDPEYVQGYVDFLRGFNAYTGGSFERGRQLIRQARQRLTENCTGVVWEVTTFHFLEFFPTYWLGEFDAFAQQMPKMLEHAKERNDRFHMVALRSWMYPAHLRADRPQKARTDLEQALGDWSRQGYHMQHFWYLQGSIETALYEGNGLNAWSLFQEHRGPLKRSLLLQSKIINQIALNLEARSAVAALRRTSGFFARWKIQRAARRALAKLRAEDAAWVDGLADLVEAELSVEAGKVDRACALLESAEHAMEDHDLALHARAARRRRGELLGGDEGAELIRSAEVWMEENGIENPAAMTAMITAAPRHRRPQLPSG</sequence>
<dbReference type="SUPFAM" id="SSF56112">
    <property type="entry name" value="Protein kinase-like (PK-like)"/>
    <property type="match status" value="1"/>
</dbReference>
<keyword evidence="3" id="KW-0418">Kinase</keyword>
<dbReference type="Pfam" id="PF13191">
    <property type="entry name" value="AAA_16"/>
    <property type="match status" value="1"/>
</dbReference>
<dbReference type="GO" id="GO:0005524">
    <property type="term" value="F:ATP binding"/>
    <property type="evidence" value="ECO:0007669"/>
    <property type="project" value="UniProtKB-UniRule"/>
</dbReference>
<dbReference type="CDD" id="cd14014">
    <property type="entry name" value="STKc_PknB_like"/>
    <property type="match status" value="1"/>
</dbReference>
<dbReference type="OrthoDB" id="5476445at2"/>
<dbReference type="Proteomes" id="UP000315995">
    <property type="component" value="Chromosome"/>
</dbReference>
<dbReference type="EMBL" id="CP041186">
    <property type="protein sequence ID" value="QDG53707.1"/>
    <property type="molecule type" value="Genomic_DNA"/>
</dbReference>
<protein>
    <recommendedName>
        <fullName evidence="6">Protein kinase domain-containing protein</fullName>
    </recommendedName>
</protein>
<keyword evidence="1" id="KW-0808">Transferase</keyword>
<evidence type="ECO:0000256" key="5">
    <source>
        <dbReference type="PROSITE-ProRule" id="PRU10141"/>
    </source>
</evidence>
<dbReference type="SUPFAM" id="SSF52540">
    <property type="entry name" value="P-loop containing nucleoside triphosphate hydrolases"/>
    <property type="match status" value="1"/>
</dbReference>
<dbReference type="Gene3D" id="1.25.40.10">
    <property type="entry name" value="Tetratricopeptide repeat domain"/>
    <property type="match status" value="1"/>
</dbReference>
<keyword evidence="4 5" id="KW-0067">ATP-binding</keyword>
<evidence type="ECO:0000256" key="2">
    <source>
        <dbReference type="ARBA" id="ARBA00022741"/>
    </source>
</evidence>
<gene>
    <name evidence="7" type="ORF">FIV42_24065</name>
</gene>
<accession>A0A4Y6Q0D7</accession>
<feature type="binding site" evidence="5">
    <location>
        <position position="74"/>
    </location>
    <ligand>
        <name>ATP</name>
        <dbReference type="ChEBI" id="CHEBI:30616"/>
    </ligand>
</feature>
<dbReference type="InterPro" id="IPR011009">
    <property type="entry name" value="Kinase-like_dom_sf"/>
</dbReference>
<dbReference type="PROSITE" id="PS50011">
    <property type="entry name" value="PROTEIN_KINASE_DOM"/>
    <property type="match status" value="1"/>
</dbReference>
<dbReference type="Gene3D" id="3.40.50.300">
    <property type="entry name" value="P-loop containing nucleotide triphosphate hydrolases"/>
    <property type="match status" value="1"/>
</dbReference>
<dbReference type="PROSITE" id="PS00107">
    <property type="entry name" value="PROTEIN_KINASE_ATP"/>
    <property type="match status" value="1"/>
</dbReference>
<dbReference type="Pfam" id="PF00069">
    <property type="entry name" value="Pkinase"/>
    <property type="match status" value="2"/>
</dbReference>
<dbReference type="InterPro" id="IPR000719">
    <property type="entry name" value="Prot_kinase_dom"/>
</dbReference>
<accession>A0A5B8YCH4</accession>
<dbReference type="InterPro" id="IPR041664">
    <property type="entry name" value="AAA_16"/>
</dbReference>
<evidence type="ECO:0000256" key="4">
    <source>
        <dbReference type="ARBA" id="ARBA00022840"/>
    </source>
</evidence>
<feature type="domain" description="Protein kinase" evidence="6">
    <location>
        <begin position="45"/>
        <end position="371"/>
    </location>
</feature>
<evidence type="ECO:0000259" key="6">
    <source>
        <dbReference type="PROSITE" id="PS50011"/>
    </source>
</evidence>
<dbReference type="PANTHER" id="PTHR43289:SF30">
    <property type="entry name" value="NON-SPECIFIC SERINE_THREONINE PROTEIN KINASE"/>
    <property type="match status" value="1"/>
</dbReference>
<evidence type="ECO:0000256" key="3">
    <source>
        <dbReference type="ARBA" id="ARBA00022777"/>
    </source>
</evidence>
<dbReference type="SMART" id="SM00220">
    <property type="entry name" value="S_TKc"/>
    <property type="match status" value="1"/>
</dbReference>
<organism evidence="7 8">
    <name type="scientific">Persicimonas caeni</name>
    <dbReference type="NCBI Taxonomy" id="2292766"/>
    <lineage>
        <taxon>Bacteria</taxon>
        <taxon>Deltaproteobacteria</taxon>
        <taxon>Bradymonadales</taxon>
        <taxon>Bradymonadaceae</taxon>
        <taxon>Persicimonas</taxon>
    </lineage>
</organism>
<keyword evidence="8" id="KW-1185">Reference proteome</keyword>
<evidence type="ECO:0000313" key="8">
    <source>
        <dbReference type="Proteomes" id="UP000315995"/>
    </source>
</evidence>
<dbReference type="GO" id="GO:0004674">
    <property type="term" value="F:protein serine/threonine kinase activity"/>
    <property type="evidence" value="ECO:0007669"/>
    <property type="project" value="TreeGrafter"/>
</dbReference>
<keyword evidence="2 5" id="KW-0547">Nucleotide-binding</keyword>
<dbReference type="Gene3D" id="3.30.200.20">
    <property type="entry name" value="Phosphorylase Kinase, domain 1"/>
    <property type="match status" value="1"/>
</dbReference>
<evidence type="ECO:0000256" key="1">
    <source>
        <dbReference type="ARBA" id="ARBA00022679"/>
    </source>
</evidence>
<dbReference type="Gene3D" id="1.10.510.10">
    <property type="entry name" value="Transferase(Phosphotransferase) domain 1"/>
    <property type="match status" value="1"/>
</dbReference>
<dbReference type="PANTHER" id="PTHR43289">
    <property type="entry name" value="MITOGEN-ACTIVATED PROTEIN KINASE KINASE KINASE 20-RELATED"/>
    <property type="match status" value="1"/>
</dbReference>
<dbReference type="InterPro" id="IPR011990">
    <property type="entry name" value="TPR-like_helical_dom_sf"/>
</dbReference>